<accession>A0A1T5D302</accession>
<dbReference type="RefSeq" id="WP_079717236.1">
    <property type="nucleotide sequence ID" value="NZ_FUYS01000005.1"/>
</dbReference>
<dbReference type="EMBL" id="FUYS01000005">
    <property type="protein sequence ID" value="SKB65880.1"/>
    <property type="molecule type" value="Genomic_DNA"/>
</dbReference>
<gene>
    <name evidence="2" type="ORF">SAMN05660226_02573</name>
</gene>
<evidence type="ECO:0000313" key="3">
    <source>
        <dbReference type="Proteomes" id="UP000190541"/>
    </source>
</evidence>
<keyword evidence="3" id="KW-1185">Reference proteome</keyword>
<dbReference type="OrthoDB" id="1370168at2"/>
<dbReference type="AlphaFoldDB" id="A0A1T5D302"/>
<proteinExistence type="predicted"/>
<feature type="chain" id="PRO_5012391485" evidence="1">
    <location>
        <begin position="21"/>
        <end position="156"/>
    </location>
</feature>
<sequence length="156" mass="17584">MKTIILLIFLCLTSFSPVQGQTKILSFSASKANGSSWSDLDKRYKNALDADSALAVFKTAEEQANLIEAYQGFLVAISNHLSEQGVKWKGTTRIFNRFYFDRNGNVEYYSYTFLSNPPNEADERQFVDAMSSFFKAHRFGVTADVPFAQCSPVTFQ</sequence>
<reference evidence="2 3" key="1">
    <citation type="submission" date="2017-02" db="EMBL/GenBank/DDBJ databases">
        <authorList>
            <person name="Peterson S.W."/>
        </authorList>
    </citation>
    <scope>NUCLEOTIDE SEQUENCE [LARGE SCALE GENOMIC DNA]</scope>
    <source>
        <strain evidence="2 3">DSM 22899</strain>
    </source>
</reference>
<evidence type="ECO:0000256" key="1">
    <source>
        <dbReference type="SAM" id="SignalP"/>
    </source>
</evidence>
<evidence type="ECO:0000313" key="2">
    <source>
        <dbReference type="EMBL" id="SKB65880.1"/>
    </source>
</evidence>
<dbReference type="Proteomes" id="UP000190541">
    <property type="component" value="Unassembled WGS sequence"/>
</dbReference>
<feature type="signal peptide" evidence="1">
    <location>
        <begin position="1"/>
        <end position="20"/>
    </location>
</feature>
<name>A0A1T5D302_9SPHI</name>
<protein>
    <submittedName>
        <fullName evidence="2">Uncharacterized protein</fullName>
    </submittedName>
</protein>
<keyword evidence="1" id="KW-0732">Signal</keyword>
<organism evidence="2 3">
    <name type="scientific">Parapedobacter luteus</name>
    <dbReference type="NCBI Taxonomy" id="623280"/>
    <lineage>
        <taxon>Bacteria</taxon>
        <taxon>Pseudomonadati</taxon>
        <taxon>Bacteroidota</taxon>
        <taxon>Sphingobacteriia</taxon>
        <taxon>Sphingobacteriales</taxon>
        <taxon>Sphingobacteriaceae</taxon>
        <taxon>Parapedobacter</taxon>
    </lineage>
</organism>